<keyword evidence="5 8" id="KW-1133">Transmembrane helix</keyword>
<feature type="transmembrane region" description="Helical" evidence="8">
    <location>
        <begin position="553"/>
        <end position="575"/>
    </location>
</feature>
<name>A0A1G4JIA5_9SACH</name>
<protein>
    <submittedName>
        <fullName evidence="10">LANO_0D07734g1_1</fullName>
    </submittedName>
</protein>
<feature type="transmembrane region" description="Helical" evidence="8">
    <location>
        <begin position="65"/>
        <end position="88"/>
    </location>
</feature>
<sequence length="588" mass="64240">MSETEPLLAQQLAQKDSVLNEGAKLAGTPASLGSSNTYSNENNESGDVEPVVQKDDALSPGRAKLMVSTLFVGSFLAALDMTVVSTLLPSIASDLSASSQMSWIATSYLLSCSSFQPMYGKLSDVLGRRELLVACNLIFALGCFLCGSSFSHDIWTLSIARFVAGIGGGGLATLMTIAVSDIIPMRQRGLYQGIGNIFYSVGCASGSILGAALQRTVGWRWAFLVQVPVALISAFLVYRVFRLPDHSPGRGVVWLELKQKGSFQWSRIPQMIDFVGCASLVTTMLILMVAITFLNDPSSLGITKWAALLVVLVLAAAIFIRTELQVDNPVVPLHLLLRNRTVLSSSFTNWFCTMATFAVMYYMPVFWQSVYGLTPWQVGLRSISNFIGISIGSMATGIYMKRTGKYRTFSLIFYVLFVFGMFTLLLSTFAREPSGYVDYIIMFLPGLGYATMLTVTLLALIASVDFVYQAQVTSIQYAFRATGSTFGVALAGLLYQAGLEYKLSKTVLKNQELLSKYGVKQLKKWCQEIIKDNLFDTSFDETLRTTTTGSFMFGSQAAIGFALIAATLGLFASLFTREHVLHTSVPRN</sequence>
<feature type="transmembrane region" description="Helical" evidence="8">
    <location>
        <begin position="195"/>
        <end position="213"/>
    </location>
</feature>
<feature type="transmembrane region" description="Helical" evidence="8">
    <location>
        <begin position="442"/>
        <end position="468"/>
    </location>
</feature>
<feature type="transmembrane region" description="Helical" evidence="8">
    <location>
        <begin position="300"/>
        <end position="320"/>
    </location>
</feature>
<dbReference type="GO" id="GO:0000329">
    <property type="term" value="C:fungal-type vacuole membrane"/>
    <property type="evidence" value="ECO:0007669"/>
    <property type="project" value="TreeGrafter"/>
</dbReference>
<comment type="similarity">
    <text evidence="2">Belongs to the major facilitator superfamily.</text>
</comment>
<feature type="compositionally biased region" description="Low complexity" evidence="7">
    <location>
        <begin position="34"/>
        <end position="45"/>
    </location>
</feature>
<evidence type="ECO:0000256" key="7">
    <source>
        <dbReference type="SAM" id="MobiDB-lite"/>
    </source>
</evidence>
<dbReference type="Pfam" id="PF07690">
    <property type="entry name" value="MFS_1"/>
    <property type="match status" value="1"/>
</dbReference>
<dbReference type="Proteomes" id="UP000189911">
    <property type="component" value="Chromosome D"/>
</dbReference>
<keyword evidence="6 8" id="KW-0472">Membrane</keyword>
<feature type="transmembrane region" description="Helical" evidence="8">
    <location>
        <begin position="219"/>
        <end position="241"/>
    </location>
</feature>
<dbReference type="PANTHER" id="PTHR23501:SF191">
    <property type="entry name" value="VACUOLAR BASIC AMINO ACID TRANSPORTER 4"/>
    <property type="match status" value="1"/>
</dbReference>
<dbReference type="InterPro" id="IPR036259">
    <property type="entry name" value="MFS_trans_sf"/>
</dbReference>
<keyword evidence="4 8" id="KW-0812">Transmembrane</keyword>
<evidence type="ECO:0000256" key="1">
    <source>
        <dbReference type="ARBA" id="ARBA00004127"/>
    </source>
</evidence>
<feature type="domain" description="Major facilitator superfamily (MFS) profile" evidence="9">
    <location>
        <begin position="66"/>
        <end position="580"/>
    </location>
</feature>
<evidence type="ECO:0000256" key="4">
    <source>
        <dbReference type="ARBA" id="ARBA00022692"/>
    </source>
</evidence>
<evidence type="ECO:0000259" key="9">
    <source>
        <dbReference type="PROSITE" id="PS50850"/>
    </source>
</evidence>
<feature type="transmembrane region" description="Helical" evidence="8">
    <location>
        <begin position="477"/>
        <end position="498"/>
    </location>
</feature>
<dbReference type="InterPro" id="IPR020846">
    <property type="entry name" value="MFS_dom"/>
</dbReference>
<dbReference type="AlphaFoldDB" id="A0A1G4JIA5"/>
<gene>
    <name evidence="10" type="ORF">LANO_0D07734G</name>
</gene>
<feature type="transmembrane region" description="Helical" evidence="8">
    <location>
        <begin position="383"/>
        <end position="399"/>
    </location>
</feature>
<evidence type="ECO:0000256" key="3">
    <source>
        <dbReference type="ARBA" id="ARBA00022448"/>
    </source>
</evidence>
<dbReference type="OrthoDB" id="3437016at2759"/>
<feature type="transmembrane region" description="Helical" evidence="8">
    <location>
        <begin position="162"/>
        <end position="183"/>
    </location>
</feature>
<organism evidence="10 11">
    <name type="scientific">Lachancea nothofagi CBS 11611</name>
    <dbReference type="NCBI Taxonomy" id="1266666"/>
    <lineage>
        <taxon>Eukaryota</taxon>
        <taxon>Fungi</taxon>
        <taxon>Dikarya</taxon>
        <taxon>Ascomycota</taxon>
        <taxon>Saccharomycotina</taxon>
        <taxon>Saccharomycetes</taxon>
        <taxon>Saccharomycetales</taxon>
        <taxon>Saccharomycetaceae</taxon>
        <taxon>Lachancea</taxon>
    </lineage>
</organism>
<keyword evidence="11" id="KW-1185">Reference proteome</keyword>
<evidence type="ECO:0000256" key="6">
    <source>
        <dbReference type="ARBA" id="ARBA00023136"/>
    </source>
</evidence>
<dbReference type="GO" id="GO:0012505">
    <property type="term" value="C:endomembrane system"/>
    <property type="evidence" value="ECO:0007669"/>
    <property type="project" value="UniProtKB-SubCell"/>
</dbReference>
<proteinExistence type="inferred from homology"/>
<feature type="region of interest" description="Disordered" evidence="7">
    <location>
        <begin position="25"/>
        <end position="49"/>
    </location>
</feature>
<dbReference type="CDD" id="cd17502">
    <property type="entry name" value="MFS_Azr1_MDR_like"/>
    <property type="match status" value="1"/>
</dbReference>
<evidence type="ECO:0000256" key="2">
    <source>
        <dbReference type="ARBA" id="ARBA00008335"/>
    </source>
</evidence>
<dbReference type="InterPro" id="IPR011701">
    <property type="entry name" value="MFS"/>
</dbReference>
<dbReference type="Gene3D" id="1.20.1250.20">
    <property type="entry name" value="MFS general substrate transporter like domains"/>
    <property type="match status" value="2"/>
</dbReference>
<comment type="subcellular location">
    <subcellularLocation>
        <location evidence="1">Endomembrane system</location>
        <topology evidence="1">Multi-pass membrane protein</topology>
    </subcellularLocation>
</comment>
<dbReference type="GO" id="GO:0015174">
    <property type="term" value="F:basic amino acid transmembrane transporter activity"/>
    <property type="evidence" value="ECO:0007669"/>
    <property type="project" value="TreeGrafter"/>
</dbReference>
<evidence type="ECO:0000256" key="5">
    <source>
        <dbReference type="ARBA" id="ARBA00022989"/>
    </source>
</evidence>
<feature type="transmembrane region" description="Helical" evidence="8">
    <location>
        <begin position="411"/>
        <end position="430"/>
    </location>
</feature>
<keyword evidence="3" id="KW-0813">Transport</keyword>
<feature type="transmembrane region" description="Helical" evidence="8">
    <location>
        <begin position="274"/>
        <end position="294"/>
    </location>
</feature>
<evidence type="ECO:0000256" key="8">
    <source>
        <dbReference type="SAM" id="Phobius"/>
    </source>
</evidence>
<dbReference type="PROSITE" id="PS50850">
    <property type="entry name" value="MFS"/>
    <property type="match status" value="1"/>
</dbReference>
<dbReference type="EMBL" id="LT598448">
    <property type="protein sequence ID" value="SCU90143.1"/>
    <property type="molecule type" value="Genomic_DNA"/>
</dbReference>
<dbReference type="PANTHER" id="PTHR23501">
    <property type="entry name" value="MAJOR FACILITATOR SUPERFAMILY"/>
    <property type="match status" value="1"/>
</dbReference>
<dbReference type="SUPFAM" id="SSF103473">
    <property type="entry name" value="MFS general substrate transporter"/>
    <property type="match status" value="1"/>
</dbReference>
<evidence type="ECO:0000313" key="11">
    <source>
        <dbReference type="Proteomes" id="UP000189911"/>
    </source>
</evidence>
<reference evidence="11" key="1">
    <citation type="submission" date="2016-03" db="EMBL/GenBank/DDBJ databases">
        <authorList>
            <person name="Devillers Hugo."/>
        </authorList>
    </citation>
    <scope>NUCLEOTIDE SEQUENCE [LARGE SCALE GENOMIC DNA]</scope>
</reference>
<accession>A0A1G4JIA5</accession>
<evidence type="ECO:0000313" key="10">
    <source>
        <dbReference type="EMBL" id="SCU90143.1"/>
    </source>
</evidence>
<feature type="transmembrane region" description="Helical" evidence="8">
    <location>
        <begin position="341"/>
        <end position="363"/>
    </location>
</feature>